<reference evidence="9 10" key="1">
    <citation type="journal article" date="2008" name="Nature">
        <title>The Trichoplax genome and the nature of placozoans.</title>
        <authorList>
            <person name="Srivastava M."/>
            <person name="Begovic E."/>
            <person name="Chapman J."/>
            <person name="Putnam N.H."/>
            <person name="Hellsten U."/>
            <person name="Kawashima T."/>
            <person name="Kuo A."/>
            <person name="Mitros T."/>
            <person name="Salamov A."/>
            <person name="Carpenter M.L."/>
            <person name="Signorovitch A.Y."/>
            <person name="Moreno M.A."/>
            <person name="Kamm K."/>
            <person name="Grimwood J."/>
            <person name="Schmutz J."/>
            <person name="Shapiro H."/>
            <person name="Grigoriev I.V."/>
            <person name="Buss L.W."/>
            <person name="Schierwater B."/>
            <person name="Dellaporta S.L."/>
            <person name="Rokhsar D.S."/>
        </authorList>
    </citation>
    <scope>NUCLEOTIDE SEQUENCE [LARGE SCALE GENOMIC DNA]</scope>
    <source>
        <strain evidence="9 10">Grell-BS-1999</strain>
    </source>
</reference>
<dbReference type="KEGG" id="tad:TRIADDRAFT_36263"/>
<evidence type="ECO:0000256" key="8">
    <source>
        <dbReference type="SAM" id="SignalP"/>
    </source>
</evidence>
<gene>
    <name evidence="9" type="ORF">TRIADDRAFT_36263</name>
</gene>
<evidence type="ECO:0000256" key="2">
    <source>
        <dbReference type="ARBA" id="ARBA00006665"/>
    </source>
</evidence>
<feature type="chain" id="PRO_5002798471" description="Serine incorporator" evidence="8">
    <location>
        <begin position="24"/>
        <end position="404"/>
    </location>
</feature>
<feature type="transmembrane region" description="Helical" evidence="7">
    <location>
        <begin position="188"/>
        <end position="206"/>
    </location>
</feature>
<evidence type="ECO:0000313" key="9">
    <source>
        <dbReference type="EMBL" id="EDV23598.1"/>
    </source>
</evidence>
<dbReference type="eggNOG" id="KOG2592">
    <property type="taxonomic scope" value="Eukaryota"/>
</dbReference>
<evidence type="ECO:0000256" key="3">
    <source>
        <dbReference type="ARBA" id="ARBA00022692"/>
    </source>
</evidence>
<dbReference type="PANTHER" id="PTHR10383">
    <property type="entry name" value="SERINE INCORPORATOR"/>
    <property type="match status" value="1"/>
</dbReference>
<dbReference type="PANTHER" id="PTHR10383:SF9">
    <property type="entry name" value="SERINE INCORPORATOR, ISOFORM F"/>
    <property type="match status" value="1"/>
</dbReference>
<name>B3S205_TRIAD</name>
<dbReference type="FunCoup" id="B3S205">
    <property type="interactions" value="1999"/>
</dbReference>
<dbReference type="PhylomeDB" id="B3S205"/>
<dbReference type="EMBL" id="DS985247">
    <property type="protein sequence ID" value="EDV23598.1"/>
    <property type="molecule type" value="Genomic_DNA"/>
</dbReference>
<comment type="subcellular location">
    <subcellularLocation>
        <location evidence="1">Membrane</location>
        <topology evidence="1">Multi-pass membrane protein</topology>
    </subcellularLocation>
</comment>
<organism evidence="9 10">
    <name type="scientific">Trichoplax adhaerens</name>
    <name type="common">Trichoplax reptans</name>
    <dbReference type="NCBI Taxonomy" id="10228"/>
    <lineage>
        <taxon>Eukaryota</taxon>
        <taxon>Metazoa</taxon>
        <taxon>Placozoa</taxon>
        <taxon>Uniplacotomia</taxon>
        <taxon>Trichoplacea</taxon>
        <taxon>Trichoplacidae</taxon>
        <taxon>Trichoplax</taxon>
    </lineage>
</organism>
<feature type="region of interest" description="Disordered" evidence="6">
    <location>
        <begin position="297"/>
        <end position="322"/>
    </location>
</feature>
<dbReference type="OMA" id="DKHCNPL"/>
<dbReference type="GeneID" id="6755721"/>
<keyword evidence="10" id="KW-1185">Reference proteome</keyword>
<feature type="transmembrane region" description="Helical" evidence="7">
    <location>
        <begin position="46"/>
        <end position="68"/>
    </location>
</feature>
<dbReference type="STRING" id="10228.B3S205"/>
<evidence type="ECO:0000256" key="4">
    <source>
        <dbReference type="ARBA" id="ARBA00022989"/>
    </source>
</evidence>
<evidence type="ECO:0000256" key="5">
    <source>
        <dbReference type="ARBA" id="ARBA00023136"/>
    </source>
</evidence>
<feature type="transmembrane region" description="Helical" evidence="7">
    <location>
        <begin position="378"/>
        <end position="398"/>
    </location>
</feature>
<sequence length="404" mass="45155">MYTVVLMLCLIISCIVLAPGLQGTLEKIPGFCSHLTDCNKLVGYLAVYRVCFAFALFYLLMCVLMINVKNSRDSRSSIQNGFWAVKFLIIGGVLIGAFFIPRGSFSQVWMIFGLGGAFLFIIIQLIIMVDFAHSWNESWYRKAEETDNKIWFYGLLFFTVAMYCATITATVLFYVFFTKPDGCGLNKFFVSFNLIACIIISIIAILPKVQEVQPRSGLLQSAVISLYTTYLTWSAMSNEPDAKCNPQGVTLEGGKLTPHADFQTVIGIIVLFVMVIYSSVRNSSATSVGRFSLSSNKEETTAIPEPSSAPSGDEESGRPGQKVWDNEQDAVAYSYSFYHFMLALATFYIMMQLTNWYSPESASIVSLSSNWSSVWVKIASSWVCMLLYIWTLVAPLILPNRDFS</sequence>
<dbReference type="CTD" id="6755721"/>
<dbReference type="OrthoDB" id="5963193at2759"/>
<feature type="transmembrane region" description="Helical" evidence="7">
    <location>
        <begin position="80"/>
        <end position="100"/>
    </location>
</feature>
<proteinExistence type="inferred from homology"/>
<dbReference type="AlphaFoldDB" id="B3S205"/>
<dbReference type="Proteomes" id="UP000009022">
    <property type="component" value="Unassembled WGS sequence"/>
</dbReference>
<evidence type="ECO:0000256" key="6">
    <source>
        <dbReference type="SAM" id="MobiDB-lite"/>
    </source>
</evidence>
<evidence type="ECO:0000313" key="10">
    <source>
        <dbReference type="Proteomes" id="UP000009022"/>
    </source>
</evidence>
<accession>B3S205</accession>
<feature type="transmembrane region" description="Helical" evidence="7">
    <location>
        <begin position="150"/>
        <end position="176"/>
    </location>
</feature>
<dbReference type="GO" id="GO:0016020">
    <property type="term" value="C:membrane"/>
    <property type="evidence" value="ECO:0000318"/>
    <property type="project" value="GO_Central"/>
</dbReference>
<keyword evidence="4 7" id="KW-1133">Transmembrane helix</keyword>
<dbReference type="Pfam" id="PF03348">
    <property type="entry name" value="Serinc"/>
    <property type="match status" value="1"/>
</dbReference>
<feature type="transmembrane region" description="Helical" evidence="7">
    <location>
        <begin position="262"/>
        <end position="280"/>
    </location>
</feature>
<protein>
    <recommendedName>
        <fullName evidence="11">Serine incorporator</fullName>
    </recommendedName>
</protein>
<feature type="transmembrane region" description="Helical" evidence="7">
    <location>
        <begin position="218"/>
        <end position="236"/>
    </location>
</feature>
<dbReference type="InParanoid" id="B3S205"/>
<keyword evidence="5 7" id="KW-0472">Membrane</keyword>
<dbReference type="RefSeq" id="XP_002114508.1">
    <property type="nucleotide sequence ID" value="XM_002114472.1"/>
</dbReference>
<keyword evidence="3 7" id="KW-0812">Transmembrane</keyword>
<feature type="transmembrane region" description="Helical" evidence="7">
    <location>
        <begin position="106"/>
        <end position="129"/>
    </location>
</feature>
<feature type="transmembrane region" description="Helical" evidence="7">
    <location>
        <begin position="337"/>
        <end position="358"/>
    </location>
</feature>
<feature type="signal peptide" evidence="8">
    <location>
        <begin position="1"/>
        <end position="23"/>
    </location>
</feature>
<comment type="similarity">
    <text evidence="2">Belongs to the TDE1 family.</text>
</comment>
<dbReference type="InterPro" id="IPR005016">
    <property type="entry name" value="TDE1/TMS"/>
</dbReference>
<evidence type="ECO:0008006" key="11">
    <source>
        <dbReference type="Google" id="ProtNLM"/>
    </source>
</evidence>
<evidence type="ECO:0000256" key="1">
    <source>
        <dbReference type="ARBA" id="ARBA00004141"/>
    </source>
</evidence>
<keyword evidence="8" id="KW-0732">Signal</keyword>
<evidence type="ECO:0000256" key="7">
    <source>
        <dbReference type="SAM" id="Phobius"/>
    </source>
</evidence>
<dbReference type="HOGENOM" id="CLU_029574_5_0_1"/>